<evidence type="ECO:0000313" key="2">
    <source>
        <dbReference type="Proteomes" id="UP000828941"/>
    </source>
</evidence>
<gene>
    <name evidence="1" type="ORF">L6164_007463</name>
</gene>
<dbReference type="EMBL" id="CM039429">
    <property type="protein sequence ID" value="KAI4346578.1"/>
    <property type="molecule type" value="Genomic_DNA"/>
</dbReference>
<sequence length="511" mass="56517">MSMLDSFLNKGFKASKCKTLLKLTIPRIKLLRNRREIQLKQMRRDIAKLLETGQEATARIRVEHIFREENMMAAQEIIELFCELISVRLPIIETQRECPLDLKEAISSVCFAAPRCADLPELIQVQLLFGSKYGKEFVTATTELMPDCGVNRQLIELLSVRAPTPEKKLNLLKEIALEHELDWDPADSETEFFKKHEDLLNGPTEFFSGSKLPLPEEKHNEALYKTPDEPDKEQPDSDSGSDTLEFPEVPKVSVRQSLNVATAPPPEIVTHSPVIPPSELHSSSHSGVITDAKKDQVEDATHTSFGGMETKQFVPFISPPSVSSGSFSARQSDSPPSLSKTKSEADMDLQDVLAAAHVAAETAERAAAAARSAASLAQLRISELTKKTNDTVPDSGGENPLHTARQPETMERGHVTEQNTAGGSDGNVINHLKSQQDENASPVFHSPSFDTHKADFDSSPPGDSRFSSHQPQRLPSMDDDPYFSYPNLFSRQNSNVGSQFHSDNSRSTHDP</sequence>
<dbReference type="Proteomes" id="UP000828941">
    <property type="component" value="Chromosome 4"/>
</dbReference>
<accession>A0ACB9PDR5</accession>
<comment type="caution">
    <text evidence="1">The sequence shown here is derived from an EMBL/GenBank/DDBJ whole genome shotgun (WGS) entry which is preliminary data.</text>
</comment>
<keyword evidence="2" id="KW-1185">Reference proteome</keyword>
<evidence type="ECO:0000313" key="1">
    <source>
        <dbReference type="EMBL" id="KAI4346578.1"/>
    </source>
</evidence>
<name>A0ACB9PDR5_BAUVA</name>
<reference evidence="1 2" key="1">
    <citation type="journal article" date="2022" name="DNA Res.">
        <title>Chromosomal-level genome assembly of the orchid tree Bauhinia variegata (Leguminosae; Cercidoideae) supports the allotetraploid origin hypothesis of Bauhinia.</title>
        <authorList>
            <person name="Zhong Y."/>
            <person name="Chen Y."/>
            <person name="Zheng D."/>
            <person name="Pang J."/>
            <person name="Liu Y."/>
            <person name="Luo S."/>
            <person name="Meng S."/>
            <person name="Qian L."/>
            <person name="Wei D."/>
            <person name="Dai S."/>
            <person name="Zhou R."/>
        </authorList>
    </citation>
    <scope>NUCLEOTIDE SEQUENCE [LARGE SCALE GENOMIC DNA]</scope>
    <source>
        <strain evidence="1">BV-YZ2020</strain>
    </source>
</reference>
<proteinExistence type="predicted"/>
<organism evidence="1 2">
    <name type="scientific">Bauhinia variegata</name>
    <name type="common">Purple orchid tree</name>
    <name type="synonym">Phanera variegata</name>
    <dbReference type="NCBI Taxonomy" id="167791"/>
    <lineage>
        <taxon>Eukaryota</taxon>
        <taxon>Viridiplantae</taxon>
        <taxon>Streptophyta</taxon>
        <taxon>Embryophyta</taxon>
        <taxon>Tracheophyta</taxon>
        <taxon>Spermatophyta</taxon>
        <taxon>Magnoliopsida</taxon>
        <taxon>eudicotyledons</taxon>
        <taxon>Gunneridae</taxon>
        <taxon>Pentapetalae</taxon>
        <taxon>rosids</taxon>
        <taxon>fabids</taxon>
        <taxon>Fabales</taxon>
        <taxon>Fabaceae</taxon>
        <taxon>Cercidoideae</taxon>
        <taxon>Cercideae</taxon>
        <taxon>Bauhiniinae</taxon>
        <taxon>Bauhinia</taxon>
    </lineage>
</organism>
<protein>
    <submittedName>
        <fullName evidence="1">Uncharacterized protein</fullName>
    </submittedName>
</protein>